<dbReference type="Gene3D" id="1.10.287.2170">
    <property type="match status" value="1"/>
</dbReference>
<dbReference type="EMBL" id="GL890841">
    <property type="protein sequence ID" value="EGJ33692.1"/>
    <property type="molecule type" value="Genomic_DNA"/>
</dbReference>
<dbReference type="PROSITE" id="PS50937">
    <property type="entry name" value="HTH_MERR_2"/>
    <property type="match status" value="1"/>
</dbReference>
<protein>
    <submittedName>
        <fullName evidence="3">Putative site-specific integrase-resolvase</fullName>
    </submittedName>
</protein>
<dbReference type="InterPro" id="IPR048046">
    <property type="entry name" value="Transpos_IS607"/>
</dbReference>
<feature type="domain" description="HTH merR-type" evidence="1">
    <location>
        <begin position="22"/>
        <end position="61"/>
    </location>
</feature>
<dbReference type="InterPro" id="IPR009061">
    <property type="entry name" value="DNA-bd_dom_put_sf"/>
</dbReference>
<dbReference type="Proteomes" id="UP000003959">
    <property type="component" value="Unassembled WGS sequence"/>
</dbReference>
<keyword evidence="4" id="KW-1185">Reference proteome</keyword>
<dbReference type="InterPro" id="IPR041718">
    <property type="entry name" value="IS607_transposase-like"/>
</dbReference>
<evidence type="ECO:0000313" key="3">
    <source>
        <dbReference type="EMBL" id="EGJ33692.1"/>
    </source>
</evidence>
<dbReference type="AlphaFoldDB" id="F4XNS1"/>
<accession>F4XNS1</accession>
<dbReference type="Gene3D" id="3.40.50.1390">
    <property type="entry name" value="Resolvase, N-terminal catalytic domain"/>
    <property type="match status" value="1"/>
</dbReference>
<evidence type="ECO:0000259" key="1">
    <source>
        <dbReference type="PROSITE" id="PS50937"/>
    </source>
</evidence>
<dbReference type="InterPro" id="IPR051491">
    <property type="entry name" value="Recombinase/Transposase-rel"/>
</dbReference>
<evidence type="ECO:0000313" key="4">
    <source>
        <dbReference type="Proteomes" id="UP000003959"/>
    </source>
</evidence>
<proteinExistence type="predicted"/>
<dbReference type="GO" id="GO:0006355">
    <property type="term" value="P:regulation of DNA-templated transcription"/>
    <property type="evidence" value="ECO:0007669"/>
    <property type="project" value="InterPro"/>
</dbReference>
<dbReference type="HOGENOM" id="CLU_082093_0_1_3"/>
<evidence type="ECO:0000259" key="2">
    <source>
        <dbReference type="PROSITE" id="PS51736"/>
    </source>
</evidence>
<organism evidence="3 4">
    <name type="scientific">Moorena producens 3L</name>
    <dbReference type="NCBI Taxonomy" id="489825"/>
    <lineage>
        <taxon>Bacteria</taxon>
        <taxon>Bacillati</taxon>
        <taxon>Cyanobacteriota</taxon>
        <taxon>Cyanophyceae</taxon>
        <taxon>Coleofasciculales</taxon>
        <taxon>Coleofasciculaceae</taxon>
        <taxon>Moorena</taxon>
    </lineage>
</organism>
<feature type="domain" description="Resolvase/invertase-type recombinase catalytic" evidence="2">
    <location>
        <begin position="74"/>
        <end position="213"/>
    </location>
</feature>
<dbReference type="Pfam" id="PF00376">
    <property type="entry name" value="MerR"/>
    <property type="match status" value="1"/>
</dbReference>
<dbReference type="InterPro" id="IPR000551">
    <property type="entry name" value="MerR-type_HTH_dom"/>
</dbReference>
<dbReference type="CDD" id="cd04762">
    <property type="entry name" value="HTH_MerR-trunc"/>
    <property type="match status" value="1"/>
</dbReference>
<dbReference type="eggNOG" id="COG2452">
    <property type="taxonomic scope" value="Bacteria"/>
</dbReference>
<dbReference type="PANTHER" id="PTHR36172">
    <property type="match status" value="1"/>
</dbReference>
<dbReference type="SMART" id="SM00857">
    <property type="entry name" value="Resolvase"/>
    <property type="match status" value="1"/>
</dbReference>
<dbReference type="SUPFAM" id="SSF53041">
    <property type="entry name" value="Resolvase-like"/>
    <property type="match status" value="1"/>
</dbReference>
<sequence length="216" mass="24909">MTFYGTTRYYKYVVKVSQVTKYLKPKEASELLGVNVRTLARWEKAGIIQAIKTPSGQRRYDVESYTHSFSVKKETVLYCRVYSHAQKPDLNRQVAQLQALYPEARTIKEVGGGLNFKRKKLLALLSQILKGEVSRVVVAHKDRLARFGFDLFNWLCEQNKCELIVLNEKELSPQAEMVEDILAILHCFSSRLYGLRKYKTLLNNDPELCKEPSKPS</sequence>
<gene>
    <name evidence="3" type="ORF">LYNGBM3L_25170</name>
</gene>
<dbReference type="InterPro" id="IPR036162">
    <property type="entry name" value="Resolvase-like_N_sf"/>
</dbReference>
<dbReference type="InterPro" id="IPR006119">
    <property type="entry name" value="Resolv_N"/>
</dbReference>
<dbReference type="PANTHER" id="PTHR36172:SF1">
    <property type="entry name" value="RESOLVASE-RELATED"/>
    <property type="match status" value="1"/>
</dbReference>
<dbReference type="Gene3D" id="1.10.1660.10">
    <property type="match status" value="1"/>
</dbReference>
<dbReference type="GO" id="GO:0000150">
    <property type="term" value="F:DNA strand exchange activity"/>
    <property type="evidence" value="ECO:0007669"/>
    <property type="project" value="InterPro"/>
</dbReference>
<name>F4XNS1_9CYAN</name>
<dbReference type="GO" id="GO:0003677">
    <property type="term" value="F:DNA binding"/>
    <property type="evidence" value="ECO:0007669"/>
    <property type="project" value="InterPro"/>
</dbReference>
<dbReference type="SUPFAM" id="SSF46955">
    <property type="entry name" value="Putative DNA-binding domain"/>
    <property type="match status" value="1"/>
</dbReference>
<dbReference type="NCBIfam" id="NF033518">
    <property type="entry name" value="transpos_IS607"/>
    <property type="match status" value="1"/>
</dbReference>
<dbReference type="Pfam" id="PF00239">
    <property type="entry name" value="Resolvase"/>
    <property type="match status" value="1"/>
</dbReference>
<dbReference type="PROSITE" id="PS51736">
    <property type="entry name" value="RECOMBINASES_3"/>
    <property type="match status" value="1"/>
</dbReference>
<dbReference type="CDD" id="cd03769">
    <property type="entry name" value="SR_IS607_transposase_like"/>
    <property type="match status" value="1"/>
</dbReference>
<reference evidence="4" key="1">
    <citation type="journal article" date="2011" name="Proc. Natl. Acad. Sci. U.S.A.">
        <title>Genomic insights into the physiology and ecology of the marine filamentous cyanobacterium Lyngbya majuscula.</title>
        <authorList>
            <person name="Jones A.C."/>
            <person name="Monroe E.A."/>
            <person name="Podell S."/>
            <person name="Hess W.R."/>
            <person name="Klages S."/>
            <person name="Esquenazi E."/>
            <person name="Niessen S."/>
            <person name="Hoover H."/>
            <person name="Rothmann M."/>
            <person name="Lasken R.S."/>
            <person name="Yates J.R.III."/>
            <person name="Reinhardt R."/>
            <person name="Kube M."/>
            <person name="Burkart M.D."/>
            <person name="Allen E.E."/>
            <person name="Dorrestein P.C."/>
            <person name="Gerwick W.H."/>
            <person name="Gerwick L."/>
        </authorList>
    </citation>
    <scope>NUCLEOTIDE SEQUENCE [LARGE SCALE GENOMIC DNA]</scope>
    <source>
        <strain evidence="4">3L</strain>
    </source>
</reference>